<evidence type="ECO:0000256" key="6">
    <source>
        <dbReference type="RuleBase" id="RU003376"/>
    </source>
</evidence>
<comment type="similarity">
    <text evidence="2 6">Belongs to the cytochrome c oxidase subunit 3 family.</text>
</comment>
<accession>A0ABV8QRW9</accession>
<evidence type="ECO:0000313" key="10">
    <source>
        <dbReference type="Proteomes" id="UP001595907"/>
    </source>
</evidence>
<keyword evidence="10" id="KW-1185">Reference proteome</keyword>
<dbReference type="RefSeq" id="WP_379709103.1">
    <property type="nucleotide sequence ID" value="NZ_JBHSCZ010000002.1"/>
</dbReference>
<evidence type="ECO:0000256" key="4">
    <source>
        <dbReference type="ARBA" id="ARBA00022989"/>
    </source>
</evidence>
<evidence type="ECO:0000259" key="8">
    <source>
        <dbReference type="PROSITE" id="PS50253"/>
    </source>
</evidence>
<protein>
    <submittedName>
        <fullName evidence="9">Heme-copper oxidase subunit III</fullName>
    </submittedName>
</protein>
<comment type="subcellular location">
    <subcellularLocation>
        <location evidence="6">Cell membrane</location>
        <topology evidence="6">Multi-pass membrane protein</topology>
    </subcellularLocation>
    <subcellularLocation>
        <location evidence="1">Membrane</location>
        <topology evidence="1">Multi-pass membrane protein</topology>
    </subcellularLocation>
</comment>
<dbReference type="PROSITE" id="PS50253">
    <property type="entry name" value="COX3"/>
    <property type="match status" value="1"/>
</dbReference>
<dbReference type="Pfam" id="PF00510">
    <property type="entry name" value="COX3"/>
    <property type="match status" value="1"/>
</dbReference>
<feature type="domain" description="Heme-copper oxidase subunit III family profile" evidence="8">
    <location>
        <begin position="12"/>
        <end position="184"/>
    </location>
</feature>
<dbReference type="Proteomes" id="UP001595907">
    <property type="component" value="Unassembled WGS sequence"/>
</dbReference>
<feature type="transmembrane region" description="Helical" evidence="7">
    <location>
        <begin position="50"/>
        <end position="69"/>
    </location>
</feature>
<feature type="transmembrane region" description="Helical" evidence="7">
    <location>
        <begin position="165"/>
        <end position="183"/>
    </location>
</feature>
<dbReference type="Gene3D" id="1.20.120.80">
    <property type="entry name" value="Cytochrome c oxidase, subunit III, four-helix bundle"/>
    <property type="match status" value="1"/>
</dbReference>
<dbReference type="InterPro" id="IPR035973">
    <property type="entry name" value="Cyt_c_oxidase_su3-like_sf"/>
</dbReference>
<dbReference type="InterPro" id="IPR013833">
    <property type="entry name" value="Cyt_c_oxidase_su3_a-hlx"/>
</dbReference>
<feature type="transmembrane region" description="Helical" evidence="7">
    <location>
        <begin position="120"/>
        <end position="144"/>
    </location>
</feature>
<keyword evidence="4 7" id="KW-1133">Transmembrane helix</keyword>
<evidence type="ECO:0000313" key="9">
    <source>
        <dbReference type="EMBL" id="MFC4263046.1"/>
    </source>
</evidence>
<comment type="caution">
    <text evidence="9">The sequence shown here is derived from an EMBL/GenBank/DDBJ whole genome shotgun (WGS) entry which is preliminary data.</text>
</comment>
<evidence type="ECO:0000256" key="2">
    <source>
        <dbReference type="ARBA" id="ARBA00010581"/>
    </source>
</evidence>
<reference evidence="10" key="1">
    <citation type="journal article" date="2019" name="Int. J. Syst. Evol. Microbiol.">
        <title>The Global Catalogue of Microorganisms (GCM) 10K type strain sequencing project: providing services to taxonomists for standard genome sequencing and annotation.</title>
        <authorList>
            <consortium name="The Broad Institute Genomics Platform"/>
            <consortium name="The Broad Institute Genome Sequencing Center for Infectious Disease"/>
            <person name="Wu L."/>
            <person name="Ma J."/>
        </authorList>
    </citation>
    <scope>NUCLEOTIDE SEQUENCE [LARGE SCALE GENOMIC DNA]</scope>
    <source>
        <strain evidence="10">CECT 8289</strain>
    </source>
</reference>
<keyword evidence="5 7" id="KW-0472">Membrane</keyword>
<evidence type="ECO:0000256" key="7">
    <source>
        <dbReference type="SAM" id="Phobius"/>
    </source>
</evidence>
<dbReference type="PANTHER" id="PTHR11403:SF10">
    <property type="entry name" value="CYTOCHROME C OXIDASE"/>
    <property type="match status" value="1"/>
</dbReference>
<name>A0ABV8QRW9_9BACT</name>
<evidence type="ECO:0000256" key="3">
    <source>
        <dbReference type="ARBA" id="ARBA00022692"/>
    </source>
</evidence>
<feature type="transmembrane region" description="Helical" evidence="7">
    <location>
        <begin position="13"/>
        <end position="35"/>
    </location>
</feature>
<dbReference type="SUPFAM" id="SSF81452">
    <property type="entry name" value="Cytochrome c oxidase subunit III-like"/>
    <property type="match status" value="1"/>
</dbReference>
<evidence type="ECO:0000256" key="5">
    <source>
        <dbReference type="ARBA" id="ARBA00023136"/>
    </source>
</evidence>
<dbReference type="EMBL" id="JBHSCZ010000002">
    <property type="protein sequence ID" value="MFC4263046.1"/>
    <property type="molecule type" value="Genomic_DNA"/>
</dbReference>
<dbReference type="InterPro" id="IPR024791">
    <property type="entry name" value="Cyt_c/ubiquinol_Oxase_su3"/>
</dbReference>
<dbReference type="PANTHER" id="PTHR11403">
    <property type="entry name" value="CYTOCHROME C OXIDASE SUBUNIT III"/>
    <property type="match status" value="1"/>
</dbReference>
<keyword evidence="3 6" id="KW-0812">Transmembrane</keyword>
<feature type="transmembrane region" description="Helical" evidence="7">
    <location>
        <begin position="81"/>
        <end position="100"/>
    </location>
</feature>
<proteinExistence type="inferred from homology"/>
<organism evidence="9 10">
    <name type="scientific">Ferruginibacter yonginensis</name>
    <dbReference type="NCBI Taxonomy" id="1310416"/>
    <lineage>
        <taxon>Bacteria</taxon>
        <taxon>Pseudomonadati</taxon>
        <taxon>Bacteroidota</taxon>
        <taxon>Chitinophagia</taxon>
        <taxon>Chitinophagales</taxon>
        <taxon>Chitinophagaceae</taxon>
        <taxon>Ferruginibacter</taxon>
    </lineage>
</organism>
<sequence length="184" mass="20870">MEKKRSKIHPHKFTLWVGIASILMMFAGLTSAYIVKRNQANWQSFNLPVAFWYSTAVMVASSATLMLALKAFKERAMSKYRSLMAATLVLGVAFIALQVIGFQQLWKIGITLQANVSYSFLYIIVGLHALHVIGGVIALIVMSLQAFRTSVRSYSVVPVELMSTYWHFVDILWLYLLVFLLMIR</sequence>
<dbReference type="InterPro" id="IPR000298">
    <property type="entry name" value="Cyt_c_oxidase-like_su3"/>
</dbReference>
<evidence type="ECO:0000256" key="1">
    <source>
        <dbReference type="ARBA" id="ARBA00004141"/>
    </source>
</evidence>
<gene>
    <name evidence="9" type="ORF">ACFOWM_09165</name>
</gene>